<dbReference type="Gene3D" id="1.20.5.170">
    <property type="match status" value="1"/>
</dbReference>
<dbReference type="InterPro" id="IPR039250">
    <property type="entry name" value="CREBL2/REPTOR-BP"/>
</dbReference>
<feature type="non-terminal residue" evidence="10">
    <location>
        <position position="120"/>
    </location>
</feature>
<protein>
    <recommendedName>
        <fullName evidence="9">BZIP domain-containing protein</fullName>
    </recommendedName>
</protein>
<organism evidence="10">
    <name type="scientific">Oppiella nova</name>
    <dbReference type="NCBI Taxonomy" id="334625"/>
    <lineage>
        <taxon>Eukaryota</taxon>
        <taxon>Metazoa</taxon>
        <taxon>Ecdysozoa</taxon>
        <taxon>Arthropoda</taxon>
        <taxon>Chelicerata</taxon>
        <taxon>Arachnida</taxon>
        <taxon>Acari</taxon>
        <taxon>Acariformes</taxon>
        <taxon>Sarcoptiformes</taxon>
        <taxon>Oribatida</taxon>
        <taxon>Brachypylina</taxon>
        <taxon>Oppioidea</taxon>
        <taxon>Oppiidae</taxon>
        <taxon>Oppiella</taxon>
    </lineage>
</organism>
<dbReference type="GO" id="GO:0003677">
    <property type="term" value="F:DNA binding"/>
    <property type="evidence" value="ECO:0007669"/>
    <property type="project" value="UniProtKB-KW"/>
</dbReference>
<keyword evidence="7" id="KW-0539">Nucleus</keyword>
<dbReference type="InterPro" id="IPR004827">
    <property type="entry name" value="bZIP"/>
</dbReference>
<evidence type="ECO:0000256" key="2">
    <source>
        <dbReference type="ARBA" id="ARBA00009050"/>
    </source>
</evidence>
<evidence type="ECO:0000313" key="10">
    <source>
        <dbReference type="EMBL" id="CAD7664009.1"/>
    </source>
</evidence>
<feature type="compositionally biased region" description="Basic residues" evidence="8">
    <location>
        <begin position="59"/>
        <end position="70"/>
    </location>
</feature>
<evidence type="ECO:0000256" key="8">
    <source>
        <dbReference type="SAM" id="MobiDB-lite"/>
    </source>
</evidence>
<gene>
    <name evidence="10" type="ORF">ONB1V03_LOCUS20567</name>
</gene>
<dbReference type="OrthoDB" id="5984119at2759"/>
<evidence type="ECO:0000313" key="11">
    <source>
        <dbReference type="Proteomes" id="UP000728032"/>
    </source>
</evidence>
<evidence type="ECO:0000256" key="5">
    <source>
        <dbReference type="ARBA" id="ARBA00023159"/>
    </source>
</evidence>
<dbReference type="SUPFAM" id="SSF57959">
    <property type="entry name" value="Leucine zipper domain"/>
    <property type="match status" value="1"/>
</dbReference>
<evidence type="ECO:0000256" key="7">
    <source>
        <dbReference type="ARBA" id="ARBA00023242"/>
    </source>
</evidence>
<dbReference type="InterPro" id="IPR046347">
    <property type="entry name" value="bZIP_sf"/>
</dbReference>
<evidence type="ECO:0000256" key="1">
    <source>
        <dbReference type="ARBA" id="ARBA00004123"/>
    </source>
</evidence>
<evidence type="ECO:0000256" key="6">
    <source>
        <dbReference type="ARBA" id="ARBA00023163"/>
    </source>
</evidence>
<feature type="domain" description="BZIP" evidence="9">
    <location>
        <begin position="78"/>
        <end position="119"/>
    </location>
</feature>
<name>A0A7R9MPA6_9ACAR</name>
<dbReference type="AlphaFoldDB" id="A0A7R9MPA6"/>
<feature type="compositionally biased region" description="Basic and acidic residues" evidence="8">
    <location>
        <begin position="1"/>
        <end position="10"/>
    </location>
</feature>
<dbReference type="PANTHER" id="PTHR21051">
    <property type="entry name" value="CAMP-RESPONSIVE ELEMENT-BINDING PROTEIN-LIKE 2"/>
    <property type="match status" value="1"/>
</dbReference>
<dbReference type="EMBL" id="OC950537">
    <property type="protein sequence ID" value="CAD7664009.1"/>
    <property type="molecule type" value="Genomic_DNA"/>
</dbReference>
<dbReference type="PANTHER" id="PTHR21051:SF4">
    <property type="entry name" value="CAMP-RESPONSIVE ELEMENT-BINDING PROTEIN-LIKE 2"/>
    <property type="match status" value="1"/>
</dbReference>
<dbReference type="GO" id="GO:0005634">
    <property type="term" value="C:nucleus"/>
    <property type="evidence" value="ECO:0007669"/>
    <property type="project" value="UniProtKB-SubCell"/>
</dbReference>
<evidence type="ECO:0000256" key="4">
    <source>
        <dbReference type="ARBA" id="ARBA00023125"/>
    </source>
</evidence>
<feature type="compositionally biased region" description="Gly residues" evidence="8">
    <location>
        <begin position="45"/>
        <end position="56"/>
    </location>
</feature>
<reference evidence="10" key="1">
    <citation type="submission" date="2020-11" db="EMBL/GenBank/DDBJ databases">
        <authorList>
            <person name="Tran Van P."/>
        </authorList>
    </citation>
    <scope>NUCLEOTIDE SEQUENCE</scope>
</reference>
<proteinExistence type="inferred from homology"/>
<sequence>MSIVAIKEEAMDTTAEEASDHCADQLSDNQLKCEPTDDQMSDGTASGGGGGKGGTGSRAARRGRKNRRVGAKVDVRAKLERSRQSARECRARKKLRYQYLEDLVIKRESANQALKQELHM</sequence>
<keyword evidence="11" id="KW-1185">Reference proteome</keyword>
<dbReference type="EMBL" id="CAJPVJ010035712">
    <property type="protein sequence ID" value="CAG2181146.1"/>
    <property type="molecule type" value="Genomic_DNA"/>
</dbReference>
<dbReference type="GO" id="GO:0003700">
    <property type="term" value="F:DNA-binding transcription factor activity"/>
    <property type="evidence" value="ECO:0007669"/>
    <property type="project" value="InterPro"/>
</dbReference>
<keyword evidence="3" id="KW-0805">Transcription regulation</keyword>
<keyword evidence="5" id="KW-0010">Activator</keyword>
<keyword evidence="6" id="KW-0804">Transcription</keyword>
<evidence type="ECO:0000256" key="3">
    <source>
        <dbReference type="ARBA" id="ARBA00023015"/>
    </source>
</evidence>
<keyword evidence="4" id="KW-0238">DNA-binding</keyword>
<comment type="subcellular location">
    <subcellularLocation>
        <location evidence="1">Nucleus</location>
    </subcellularLocation>
</comment>
<dbReference type="Pfam" id="PF07716">
    <property type="entry name" value="bZIP_2"/>
    <property type="match status" value="1"/>
</dbReference>
<accession>A0A7R9MPA6</accession>
<dbReference type="Proteomes" id="UP000728032">
    <property type="component" value="Unassembled WGS sequence"/>
</dbReference>
<comment type="similarity">
    <text evidence="2">Belongs to the bZIP family. ATF subfamily.</text>
</comment>
<evidence type="ECO:0000259" key="9">
    <source>
        <dbReference type="Pfam" id="PF07716"/>
    </source>
</evidence>
<feature type="region of interest" description="Disordered" evidence="8">
    <location>
        <begin position="1"/>
        <end position="72"/>
    </location>
</feature>